<feature type="domain" description="Beta-lactamase class A catalytic" evidence="1">
    <location>
        <begin position="19"/>
        <end position="267"/>
    </location>
</feature>
<sequence length="295" mass="32446">MTLQGKLDAIVAKQKGSFGVAVKHLQTGESAGMNESKPFQLASVFKVPILAALFRDVEEGRLQLDARIRLKFEERVPGSGVLQELDPGAEVSIKDLAMLMIIVSDNFATDQVLELVGIERVEQYMKQLGLEGTSIKHSCWRLLSQCVGIDEPKPRAETYKLFHERVEAGQFDKQASLFEASSENNVSTPQEINRLLEWIAAGKLVSPEASNGMLDIMLRQQLRNRIPYLLPERVKTATKSGTVGTVVNDVGIVFLPEDKGSFAISVLSHGNPTINEGQLAIAEITRAVYAHFTEG</sequence>
<keyword evidence="2" id="KW-0378">Hydrolase</keyword>
<name>A0ABY4WE50_9BACL</name>
<dbReference type="PANTHER" id="PTHR35333">
    <property type="entry name" value="BETA-LACTAMASE"/>
    <property type="match status" value="1"/>
</dbReference>
<dbReference type="EMBL" id="CP098755">
    <property type="protein sequence ID" value="USG64060.1"/>
    <property type="molecule type" value="Genomic_DNA"/>
</dbReference>
<proteinExistence type="predicted"/>
<keyword evidence="3" id="KW-1185">Reference proteome</keyword>
<dbReference type="Pfam" id="PF13354">
    <property type="entry name" value="Beta-lactamase2"/>
    <property type="match status" value="1"/>
</dbReference>
<dbReference type="SUPFAM" id="SSF56601">
    <property type="entry name" value="beta-lactamase/transpeptidase-like"/>
    <property type="match status" value="1"/>
</dbReference>
<dbReference type="Proteomes" id="UP001056500">
    <property type="component" value="Chromosome"/>
</dbReference>
<gene>
    <name evidence="2" type="ORF">NDK47_18095</name>
</gene>
<dbReference type="InterPro" id="IPR000871">
    <property type="entry name" value="Beta-lactam_class-A"/>
</dbReference>
<dbReference type="InterPro" id="IPR045155">
    <property type="entry name" value="Beta-lactam_cat"/>
</dbReference>
<reference evidence="2" key="1">
    <citation type="submission" date="2022-06" db="EMBL/GenBank/DDBJ databases">
        <title>Genome sequencing of Brevibacillus sp. BB3-R1.</title>
        <authorList>
            <person name="Heo J."/>
            <person name="Lee D."/>
            <person name="Won M."/>
            <person name="Han B.-H."/>
            <person name="Hong S.-B."/>
            <person name="Kwon S.-W."/>
        </authorList>
    </citation>
    <scope>NUCLEOTIDE SEQUENCE</scope>
    <source>
        <strain evidence="2">BB3-R1</strain>
    </source>
</reference>
<dbReference type="Gene3D" id="3.40.710.10">
    <property type="entry name" value="DD-peptidase/beta-lactamase superfamily"/>
    <property type="match status" value="1"/>
</dbReference>
<dbReference type="PANTHER" id="PTHR35333:SF3">
    <property type="entry name" value="BETA-LACTAMASE-TYPE TRANSPEPTIDASE FOLD CONTAINING PROTEIN"/>
    <property type="match status" value="1"/>
</dbReference>
<dbReference type="InterPro" id="IPR012338">
    <property type="entry name" value="Beta-lactam/transpept-like"/>
</dbReference>
<accession>A0ABY4WE50</accession>
<evidence type="ECO:0000259" key="1">
    <source>
        <dbReference type="Pfam" id="PF13354"/>
    </source>
</evidence>
<protein>
    <submittedName>
        <fullName evidence="2">Class A beta-lactamase-related serine hydrolase</fullName>
    </submittedName>
</protein>
<evidence type="ECO:0000313" key="3">
    <source>
        <dbReference type="Proteomes" id="UP001056500"/>
    </source>
</evidence>
<dbReference type="RefSeq" id="WP_251871156.1">
    <property type="nucleotide sequence ID" value="NZ_CP098755.1"/>
</dbReference>
<evidence type="ECO:0000313" key="2">
    <source>
        <dbReference type="EMBL" id="USG64060.1"/>
    </source>
</evidence>
<organism evidence="2 3">
    <name type="scientific">Brevibacillus ruminantium</name>
    <dbReference type="NCBI Taxonomy" id="2950604"/>
    <lineage>
        <taxon>Bacteria</taxon>
        <taxon>Bacillati</taxon>
        <taxon>Bacillota</taxon>
        <taxon>Bacilli</taxon>
        <taxon>Bacillales</taxon>
        <taxon>Paenibacillaceae</taxon>
        <taxon>Brevibacillus</taxon>
    </lineage>
</organism>
<dbReference type="GO" id="GO:0016787">
    <property type="term" value="F:hydrolase activity"/>
    <property type="evidence" value="ECO:0007669"/>
    <property type="project" value="UniProtKB-KW"/>
</dbReference>